<evidence type="ECO:0000256" key="1">
    <source>
        <dbReference type="SAM" id="MobiDB-lite"/>
    </source>
</evidence>
<feature type="region of interest" description="Disordered" evidence="1">
    <location>
        <begin position="21"/>
        <end position="108"/>
    </location>
</feature>
<feature type="chain" id="PRO_5042177376" evidence="2">
    <location>
        <begin position="20"/>
        <end position="108"/>
    </location>
</feature>
<evidence type="ECO:0000313" key="3">
    <source>
        <dbReference type="EMBL" id="KAK1796902.1"/>
    </source>
</evidence>
<accession>A0AAD8ZCM4</accession>
<protein>
    <submittedName>
        <fullName evidence="3">Uncharacterized protein</fullName>
    </submittedName>
</protein>
<comment type="caution">
    <text evidence="3">The sequence shown here is derived from an EMBL/GenBank/DDBJ whole genome shotgun (WGS) entry which is preliminary data.</text>
</comment>
<evidence type="ECO:0000256" key="2">
    <source>
        <dbReference type="SAM" id="SignalP"/>
    </source>
</evidence>
<keyword evidence="2" id="KW-0732">Signal</keyword>
<sequence>MVILLKLPFCLWFGIMASAKPDEKKEEVPTVSGKLDGERGEKKTGKERRKGEEHEEKGASRKSAAGGGRSEKATERGGGAEKATKKPGVQSLFLSTEDTGTHQPQRYF</sequence>
<dbReference type="Proteomes" id="UP001239994">
    <property type="component" value="Unassembled WGS sequence"/>
</dbReference>
<gene>
    <name evidence="3" type="ORF">P4O66_000986</name>
</gene>
<organism evidence="3 4">
    <name type="scientific">Electrophorus voltai</name>
    <dbReference type="NCBI Taxonomy" id="2609070"/>
    <lineage>
        <taxon>Eukaryota</taxon>
        <taxon>Metazoa</taxon>
        <taxon>Chordata</taxon>
        <taxon>Craniata</taxon>
        <taxon>Vertebrata</taxon>
        <taxon>Euteleostomi</taxon>
        <taxon>Actinopterygii</taxon>
        <taxon>Neopterygii</taxon>
        <taxon>Teleostei</taxon>
        <taxon>Ostariophysi</taxon>
        <taxon>Gymnotiformes</taxon>
        <taxon>Gymnotoidei</taxon>
        <taxon>Gymnotidae</taxon>
        <taxon>Electrophorus</taxon>
    </lineage>
</organism>
<reference evidence="3" key="1">
    <citation type="submission" date="2023-03" db="EMBL/GenBank/DDBJ databases">
        <title>Electrophorus voltai genome.</title>
        <authorList>
            <person name="Bian C."/>
        </authorList>
    </citation>
    <scope>NUCLEOTIDE SEQUENCE</scope>
    <source>
        <strain evidence="3">CB-2022</strain>
        <tissue evidence="3">Muscle</tissue>
    </source>
</reference>
<proteinExistence type="predicted"/>
<dbReference type="AlphaFoldDB" id="A0AAD8ZCM4"/>
<feature type="compositionally biased region" description="Basic and acidic residues" evidence="1">
    <location>
        <begin position="69"/>
        <end position="84"/>
    </location>
</feature>
<feature type="compositionally biased region" description="Basic and acidic residues" evidence="1">
    <location>
        <begin position="35"/>
        <end position="59"/>
    </location>
</feature>
<dbReference type="EMBL" id="JAROKS010000014">
    <property type="protein sequence ID" value="KAK1796902.1"/>
    <property type="molecule type" value="Genomic_DNA"/>
</dbReference>
<keyword evidence="4" id="KW-1185">Reference proteome</keyword>
<feature type="signal peptide" evidence="2">
    <location>
        <begin position="1"/>
        <end position="19"/>
    </location>
</feature>
<name>A0AAD8ZCM4_9TELE</name>
<feature type="compositionally biased region" description="Polar residues" evidence="1">
    <location>
        <begin position="92"/>
        <end position="108"/>
    </location>
</feature>
<evidence type="ECO:0000313" key="4">
    <source>
        <dbReference type="Proteomes" id="UP001239994"/>
    </source>
</evidence>